<dbReference type="AlphaFoldDB" id="A0A379X2L7"/>
<organism evidence="1 2">
    <name type="scientific">Salmonella enterica I</name>
    <dbReference type="NCBI Taxonomy" id="59201"/>
    <lineage>
        <taxon>Bacteria</taxon>
        <taxon>Pseudomonadati</taxon>
        <taxon>Pseudomonadota</taxon>
        <taxon>Gammaproteobacteria</taxon>
        <taxon>Enterobacterales</taxon>
        <taxon>Enterobacteriaceae</taxon>
        <taxon>Salmonella</taxon>
    </lineage>
</organism>
<gene>
    <name evidence="1" type="primary">iolE_3</name>
    <name evidence="1" type="ORF">NCTC8261_06518</name>
</gene>
<reference evidence="1 2" key="1">
    <citation type="submission" date="2018-06" db="EMBL/GenBank/DDBJ databases">
        <authorList>
            <consortium name="Pathogen Informatics"/>
            <person name="Doyle S."/>
        </authorList>
    </citation>
    <scope>NUCLEOTIDE SEQUENCE [LARGE SCALE GENOMIC DNA]</scope>
    <source>
        <strain evidence="1 2">NCTC8261</strain>
    </source>
</reference>
<accession>A0A379X2L7</accession>
<dbReference type="EMBL" id="UGXT01000002">
    <property type="protein sequence ID" value="SUH40138.1"/>
    <property type="molecule type" value="Genomic_DNA"/>
</dbReference>
<keyword evidence="1" id="KW-0456">Lyase</keyword>
<protein>
    <submittedName>
        <fullName evidence="1">Inosose dehydratase</fullName>
        <ecNumber evidence="1">4.2.1.44</ecNumber>
    </submittedName>
</protein>
<dbReference type="SUPFAM" id="SSF51658">
    <property type="entry name" value="Xylose isomerase-like"/>
    <property type="match status" value="1"/>
</dbReference>
<evidence type="ECO:0000313" key="1">
    <source>
        <dbReference type="EMBL" id="SUH40138.1"/>
    </source>
</evidence>
<name>A0A379X2L7_SALET</name>
<sequence>MYNVKKSIKLGIAPIGWRNDDIPEIGKENTYKQILSDAALTGFSGTEVGGCYPQDPAELNKELMLRGLEIPGQWFSSFIIRDGIASAMNAFEQHCAYLQAIHAYVAVVSEQTYSIQGIIDKCVYTEKPNSATANGSFYAKDLMRLGRLPMRTG</sequence>
<dbReference type="Gene3D" id="3.20.20.150">
    <property type="entry name" value="Divalent-metal-dependent TIM barrel enzymes"/>
    <property type="match status" value="1"/>
</dbReference>
<dbReference type="InterPro" id="IPR036237">
    <property type="entry name" value="Xyl_isomerase-like_sf"/>
</dbReference>
<proteinExistence type="predicted"/>
<dbReference type="EC" id="4.2.1.44" evidence="1"/>
<evidence type="ECO:0000313" key="2">
    <source>
        <dbReference type="Proteomes" id="UP000254712"/>
    </source>
</evidence>
<dbReference type="Proteomes" id="UP000254712">
    <property type="component" value="Unassembled WGS sequence"/>
</dbReference>
<dbReference type="GO" id="GO:0050114">
    <property type="term" value="F:myo-inosose-2 dehydratase activity"/>
    <property type="evidence" value="ECO:0007669"/>
    <property type="project" value="UniProtKB-EC"/>
</dbReference>